<organism evidence="4 5">
    <name type="scientific">Methanolobus vulcani</name>
    <dbReference type="NCBI Taxonomy" id="38026"/>
    <lineage>
        <taxon>Archaea</taxon>
        <taxon>Methanobacteriati</taxon>
        <taxon>Methanobacteriota</taxon>
        <taxon>Stenosarchaea group</taxon>
        <taxon>Methanomicrobia</taxon>
        <taxon>Methanosarcinales</taxon>
        <taxon>Methanosarcinaceae</taxon>
        <taxon>Methanolobus</taxon>
    </lineage>
</organism>
<name>A0A7Z8KML0_9EURY</name>
<dbReference type="PANTHER" id="PTHR43774:SF1">
    <property type="entry name" value="PEPTIDE METHIONINE SULFOXIDE REDUCTASE MSRA 2"/>
    <property type="match status" value="1"/>
</dbReference>
<comment type="catalytic activity">
    <reaction evidence="2">
        <text>[thioredoxin]-disulfide + L-methionine + H2O = L-methionine (S)-S-oxide + [thioredoxin]-dithiol</text>
        <dbReference type="Rhea" id="RHEA:19993"/>
        <dbReference type="Rhea" id="RHEA-COMP:10698"/>
        <dbReference type="Rhea" id="RHEA-COMP:10700"/>
        <dbReference type="ChEBI" id="CHEBI:15377"/>
        <dbReference type="ChEBI" id="CHEBI:29950"/>
        <dbReference type="ChEBI" id="CHEBI:50058"/>
        <dbReference type="ChEBI" id="CHEBI:57844"/>
        <dbReference type="ChEBI" id="CHEBI:58772"/>
        <dbReference type="EC" id="1.8.4.11"/>
    </reaction>
</comment>
<dbReference type="SUPFAM" id="SSF55068">
    <property type="entry name" value="Peptide methionine sulfoxide reductase"/>
    <property type="match status" value="1"/>
</dbReference>
<comment type="similarity">
    <text evidence="2">Belongs to the MsrA Met sulfoxide reductase family.</text>
</comment>
<evidence type="ECO:0000313" key="4">
    <source>
        <dbReference type="EMBL" id="TQD23593.1"/>
    </source>
</evidence>
<comment type="catalytic activity">
    <reaction evidence="2">
        <text>L-methionyl-[protein] + [thioredoxin]-disulfide + H2O = L-methionyl-(S)-S-oxide-[protein] + [thioredoxin]-dithiol</text>
        <dbReference type="Rhea" id="RHEA:14217"/>
        <dbReference type="Rhea" id="RHEA-COMP:10698"/>
        <dbReference type="Rhea" id="RHEA-COMP:10700"/>
        <dbReference type="Rhea" id="RHEA-COMP:12313"/>
        <dbReference type="Rhea" id="RHEA-COMP:12315"/>
        <dbReference type="ChEBI" id="CHEBI:15377"/>
        <dbReference type="ChEBI" id="CHEBI:16044"/>
        <dbReference type="ChEBI" id="CHEBI:29950"/>
        <dbReference type="ChEBI" id="CHEBI:44120"/>
        <dbReference type="ChEBI" id="CHEBI:50058"/>
        <dbReference type="EC" id="1.8.4.11"/>
    </reaction>
</comment>
<gene>
    <name evidence="2 4" type="primary">msrA</name>
    <name evidence="4" type="ORF">FKV42_12880</name>
</gene>
<dbReference type="NCBIfam" id="TIGR00401">
    <property type="entry name" value="msrA"/>
    <property type="match status" value="1"/>
</dbReference>
<dbReference type="GO" id="GO:0008113">
    <property type="term" value="F:peptide-methionine (S)-S-oxide reductase activity"/>
    <property type="evidence" value="ECO:0007669"/>
    <property type="project" value="UniProtKB-UniRule"/>
</dbReference>
<dbReference type="Pfam" id="PF01625">
    <property type="entry name" value="PMSR"/>
    <property type="match status" value="1"/>
</dbReference>
<keyword evidence="5" id="KW-1185">Reference proteome</keyword>
<accession>A0A7Z8KML0</accession>
<feature type="active site" evidence="2">
    <location>
        <position position="32"/>
    </location>
</feature>
<sequence length="180" mass="20373">MLSQENLSGDGILSQEELSGEGYEKATFAAGCFWGVEAIFRRVKGVDFTQVGYTGGDKENPTYKEVCMGNTGHAEAVELLFNPQIVPYEKLLELFWEMHDPTTIDRQGPDIGSQYRSAIFYHNEEQKDKALASKEELELSHRFKKPIVTQIAPAGPFYRAEEYHQQYFEKTGTQGGCFIK</sequence>
<dbReference type="OrthoDB" id="7150at2157"/>
<dbReference type="PANTHER" id="PTHR43774">
    <property type="entry name" value="PEPTIDE METHIONINE SULFOXIDE REDUCTASE"/>
    <property type="match status" value="1"/>
</dbReference>
<comment type="caution">
    <text evidence="4">The sequence shown here is derived from an EMBL/GenBank/DDBJ whole genome shotgun (WGS) entry which is preliminary data.</text>
</comment>
<dbReference type="AlphaFoldDB" id="A0A7Z8KML0"/>
<evidence type="ECO:0000256" key="2">
    <source>
        <dbReference type="HAMAP-Rule" id="MF_01401"/>
    </source>
</evidence>
<proteinExistence type="inferred from homology"/>
<dbReference type="HAMAP" id="MF_01401">
    <property type="entry name" value="MsrA"/>
    <property type="match status" value="1"/>
</dbReference>
<dbReference type="EC" id="1.8.4.11" evidence="2"/>
<evidence type="ECO:0000259" key="3">
    <source>
        <dbReference type="Pfam" id="PF01625"/>
    </source>
</evidence>
<feature type="domain" description="Peptide methionine sulphoxide reductase MsrA" evidence="3">
    <location>
        <begin position="25"/>
        <end position="173"/>
    </location>
</feature>
<keyword evidence="1 2" id="KW-0560">Oxidoreductase</keyword>
<dbReference type="EMBL" id="VIAQ01000020">
    <property type="protein sequence ID" value="TQD23593.1"/>
    <property type="molecule type" value="Genomic_DNA"/>
</dbReference>
<dbReference type="Gene3D" id="3.30.1060.10">
    <property type="entry name" value="Peptide methionine sulphoxide reductase MsrA"/>
    <property type="match status" value="1"/>
</dbReference>
<evidence type="ECO:0000256" key="1">
    <source>
        <dbReference type="ARBA" id="ARBA00023002"/>
    </source>
</evidence>
<reference evidence="4 5" key="1">
    <citation type="submission" date="2019-06" db="EMBL/GenBank/DDBJ databases">
        <title>Draft genome sequence of Methanolobus vulcani B1d.</title>
        <authorList>
            <person name="Creighbaum A.J."/>
            <person name="Ticak T."/>
            <person name="Hariraju D."/>
            <person name="Arivett B.A."/>
            <person name="Ferguson D.J.Jr."/>
        </authorList>
    </citation>
    <scope>NUCLEOTIDE SEQUENCE [LARGE SCALE GENOMIC DNA]</scope>
    <source>
        <strain evidence="4 5">B1d</strain>
    </source>
</reference>
<protein>
    <recommendedName>
        <fullName evidence="2">Peptide methionine sulfoxide reductase MsrA</fullName>
        <shortName evidence="2">Protein-methionine-S-oxide reductase</shortName>
        <ecNumber evidence="2">1.8.4.11</ecNumber>
    </recommendedName>
    <alternativeName>
        <fullName evidence="2">Peptide-methionine (S)-S-oxide reductase</fullName>
        <shortName evidence="2">Peptide Met(O) reductase</shortName>
    </alternativeName>
</protein>
<comment type="function">
    <text evidence="2">Has an important function as a repair enzyme for proteins that have been inactivated by oxidation. Catalyzes the reversible oxidation-reduction of methionine sulfoxide in proteins to methionine.</text>
</comment>
<evidence type="ECO:0000313" key="5">
    <source>
        <dbReference type="Proteomes" id="UP000319335"/>
    </source>
</evidence>
<dbReference type="InterPro" id="IPR036509">
    <property type="entry name" value="Met_Sox_Rdtase_MsrA_sf"/>
</dbReference>
<dbReference type="Proteomes" id="UP000319335">
    <property type="component" value="Unassembled WGS sequence"/>
</dbReference>
<dbReference type="InterPro" id="IPR002569">
    <property type="entry name" value="Met_Sox_Rdtase_MsrA_dom"/>
</dbReference>